<evidence type="ECO:0000313" key="4">
    <source>
        <dbReference type="Proteomes" id="UP000190285"/>
    </source>
</evidence>
<evidence type="ECO:0000313" key="2">
    <source>
        <dbReference type="EMBL" id="SKC71594.1"/>
    </source>
</evidence>
<organism evidence="2 4">
    <name type="scientific">Maledivibacter halophilus</name>
    <dbReference type="NCBI Taxonomy" id="36842"/>
    <lineage>
        <taxon>Bacteria</taxon>
        <taxon>Bacillati</taxon>
        <taxon>Bacillota</taxon>
        <taxon>Clostridia</taxon>
        <taxon>Peptostreptococcales</taxon>
        <taxon>Caminicellaceae</taxon>
        <taxon>Maledivibacter</taxon>
    </lineage>
</organism>
<dbReference type="Proteomes" id="UP000190285">
    <property type="component" value="Unassembled WGS sequence"/>
</dbReference>
<dbReference type="STRING" id="36842.SAMN02194393_02159"/>
<gene>
    <name evidence="1" type="ORF">SAMN02194393_02159</name>
    <name evidence="2" type="ORF">SAMN02194393_02493</name>
    <name evidence="3" type="ORF">SAMN02194393_03470</name>
</gene>
<dbReference type="EMBL" id="FUZT01000005">
    <property type="protein sequence ID" value="SKC68538.1"/>
    <property type="molecule type" value="Genomic_DNA"/>
</dbReference>
<proteinExistence type="predicted"/>
<reference evidence="4" key="2">
    <citation type="submission" date="2017-02" db="EMBL/GenBank/DDBJ databases">
        <authorList>
            <person name="Varghese N."/>
            <person name="Submissions S."/>
        </authorList>
    </citation>
    <scope>NUCLEOTIDE SEQUENCE [LARGE SCALE GENOMIC DNA]</scope>
    <source>
        <strain evidence="4">M1</strain>
    </source>
</reference>
<dbReference type="EMBL" id="FUZT01000006">
    <property type="protein sequence ID" value="SKC71594.1"/>
    <property type="molecule type" value="Genomic_DNA"/>
</dbReference>
<evidence type="ECO:0000313" key="1">
    <source>
        <dbReference type="EMBL" id="SKC68538.1"/>
    </source>
</evidence>
<evidence type="ECO:0000313" key="3">
    <source>
        <dbReference type="EMBL" id="SKC80260.1"/>
    </source>
</evidence>
<dbReference type="EMBL" id="FUZT01000008">
    <property type="protein sequence ID" value="SKC80260.1"/>
    <property type="molecule type" value="Genomic_DNA"/>
</dbReference>
<dbReference type="RefSeq" id="WP_079491566.1">
    <property type="nucleotide sequence ID" value="NZ_FUZT01000005.1"/>
</dbReference>
<sequence>MAYDLDKGLFIINSSLSKDKRLEFKDPLVEVNLETGEGYCNIRKYWERENVVIENVTLKNKKEAV</sequence>
<reference evidence="2 4" key="1">
    <citation type="submission" date="2017-02" db="EMBL/GenBank/DDBJ databases">
        <authorList>
            <person name="Peterson S.W."/>
        </authorList>
    </citation>
    <scope>NUCLEOTIDE SEQUENCE [LARGE SCALE GENOMIC DNA]</scope>
    <source>
        <strain evidence="2 4">M1</strain>
    </source>
</reference>
<dbReference type="AlphaFoldDB" id="A0A1T5L6N7"/>
<accession>A0A1T5L6N7</accession>
<keyword evidence="4" id="KW-1185">Reference proteome</keyword>
<protein>
    <submittedName>
        <fullName evidence="2">Uncharacterized protein</fullName>
    </submittedName>
</protein>
<name>A0A1T5L6N7_9FIRM</name>